<dbReference type="CDD" id="cd07302">
    <property type="entry name" value="CHD"/>
    <property type="match status" value="2"/>
</dbReference>
<dbReference type="Proteomes" id="UP000663842">
    <property type="component" value="Unassembled WGS sequence"/>
</dbReference>
<evidence type="ECO:0000256" key="2">
    <source>
        <dbReference type="ARBA" id="ARBA00022840"/>
    </source>
</evidence>
<dbReference type="SUPFAM" id="SSF55073">
    <property type="entry name" value="Nucleotide cyclase"/>
    <property type="match status" value="2"/>
</dbReference>
<gene>
    <name evidence="6" type="ORF">UXM345_LOCUS5591</name>
</gene>
<evidence type="ECO:0000313" key="6">
    <source>
        <dbReference type="EMBL" id="CAF3814592.1"/>
    </source>
</evidence>
<dbReference type="GO" id="GO:0009190">
    <property type="term" value="P:cyclic nucleotide biosynthetic process"/>
    <property type="evidence" value="ECO:0007669"/>
    <property type="project" value="InterPro"/>
</dbReference>
<feature type="domain" description="Guanylate cyclase" evidence="5">
    <location>
        <begin position="431"/>
        <end position="509"/>
    </location>
</feature>
<dbReference type="Gene3D" id="3.30.70.1230">
    <property type="entry name" value="Nucleotide cyclase"/>
    <property type="match status" value="2"/>
</dbReference>
<dbReference type="GO" id="GO:0005524">
    <property type="term" value="F:ATP binding"/>
    <property type="evidence" value="ECO:0007669"/>
    <property type="project" value="UniProtKB-KW"/>
</dbReference>
<dbReference type="GO" id="GO:0035556">
    <property type="term" value="P:intracellular signal transduction"/>
    <property type="evidence" value="ECO:0007669"/>
    <property type="project" value="InterPro"/>
</dbReference>
<dbReference type="Pfam" id="PF00211">
    <property type="entry name" value="Guanylate_cyc"/>
    <property type="match status" value="2"/>
</dbReference>
<evidence type="ECO:0000259" key="5">
    <source>
        <dbReference type="PROSITE" id="PS50125"/>
    </source>
</evidence>
<dbReference type="PANTHER" id="PTHR16305">
    <property type="entry name" value="TESTICULAR SOLUBLE ADENYLYL CYCLASE"/>
    <property type="match status" value="1"/>
</dbReference>
<evidence type="ECO:0000256" key="1">
    <source>
        <dbReference type="ARBA" id="ARBA00022741"/>
    </source>
</evidence>
<evidence type="ECO:0000313" key="7">
    <source>
        <dbReference type="Proteomes" id="UP000663842"/>
    </source>
</evidence>
<dbReference type="PANTHER" id="PTHR16305:SF28">
    <property type="entry name" value="GUANYLATE CYCLASE DOMAIN-CONTAINING PROTEIN"/>
    <property type="match status" value="1"/>
</dbReference>
<feature type="compositionally biased region" description="Acidic residues" evidence="4">
    <location>
        <begin position="67"/>
        <end position="82"/>
    </location>
</feature>
<dbReference type="GO" id="GO:0004016">
    <property type="term" value="F:adenylate cyclase activity"/>
    <property type="evidence" value="ECO:0007669"/>
    <property type="project" value="TreeGrafter"/>
</dbReference>
<comment type="caution">
    <text evidence="6">The sequence shown here is derived from an EMBL/GenBank/DDBJ whole genome shotgun (WGS) entry which is preliminary data.</text>
</comment>
<evidence type="ECO:0000256" key="4">
    <source>
        <dbReference type="SAM" id="MobiDB-lite"/>
    </source>
</evidence>
<protein>
    <recommendedName>
        <fullName evidence="5">Guanylate cyclase domain-containing protein</fullName>
    </recommendedName>
</protein>
<feature type="domain" description="Guanylate cyclase" evidence="5">
    <location>
        <begin position="123"/>
        <end position="254"/>
    </location>
</feature>
<dbReference type="FunFam" id="3.30.70.1230:FF:000017">
    <property type="entry name" value="Adenylate cyclase type 10"/>
    <property type="match status" value="1"/>
</dbReference>
<keyword evidence="2" id="KW-0067">ATP-binding</keyword>
<evidence type="ECO:0000256" key="3">
    <source>
        <dbReference type="ARBA" id="ARBA00023239"/>
    </source>
</evidence>
<dbReference type="PROSITE" id="PS50125">
    <property type="entry name" value="GUANYLATE_CYCLASE_2"/>
    <property type="match status" value="2"/>
</dbReference>
<sequence length="2234" mass="259042">MDNSKSYLSYQPTETIHTKTKALIKKTRRRQALRRIGARCLPSLATNTVKMVVATLQIGSTTNEEILGNDDDDDDDDDDDETFPIGQQVQAHIPDIVLNNLNDLIDQKGNILIPSEHKYNKITLLFLDVSGFTSLTEQYSNDAHLGIDQLTHTLNSYFDTLVSKILLYNGDIYKFAGDAILALWTNEFNGTEQALKCALYLQEKCGSYETDVGVVLRLKIAIAYGPIRALFIGTDEFKHYILAGDCVKDVNICEQLCEPGDIIITNAVYEHVQSLKLNCEYLPINDDINREQAHIAVKYCGAIDDNHDLTKIGDKLNISNQEISEQDKIENHRTSSPVNDTIDEELYNKTDSLMKSFLLRCVYQRIERQQSLEYLSELRRVTITFINLDISNERCTNNNLCQNVQKVFIQIYELTKMMGGVLTKALLFDKGWSFLCVFGLPGYKQGDDTANALKCTQMIHSTMHKQCKFIDKCSIGVATGLTYCGVVGHVARCEYTVIGRKVNMAARLMCNYPNIISCDQETYYNSHLNSRCFQILPDKILKGMNNVGVIWQYGDYLDNTQIKTSQMIEQNKIVDDDIRNRNYPLLGRRIELMIVATHIMSLEEPLNRRRDLAAIIFEVFELLSTGDDKIGRSRLLQFIIDSFENSNNENNSMPVSCYENNYVSHDSTIPNIIPITTNDNQTNRSSSSYLCANDYSTTKKLIIRVIKYSCQLEQRFNEFSLLRSLLRQLLQFHNDDKTQHEREQYLLKLFDLNKSNDLYLRRNLFLLNDLLDVRFRRSPIESENNNEKNFVRTYETNINELLLHIVNQLIEPSANTNETYTNTVNGLPPSYSHLRLSTSSMSSAVAHHIPTASKILFIIDDIHFADESSLKHLLTLGSHSKCLLILSMKPPHNNHNSRSTSNTLQSISTDSRVYLRRLPGLELRYLATLACQILSVHKVPTKIVKILNESCNGIPGFCEQILFDLLSKDKIYITNNTDVEDEESNLIEGDADKLLVNSSRKNSLSKSLFSRRKQIITDEQYKLEPIFSRVCLLRDPTANDFIAHCQQNFQNYIMCRIDRLSEGESLLVKIAAVIGNTFSRTFLWQLVDPQSKKLININECILDMMQRSVIECAYQQQQSHKTHAIKCFCLQNPAGFPSQCRLMAFTHVSIRDGIYNSLTDSLKRTIIRNAIDYLEKQCKIICLTCGSRNDIPFFVQKQDSLTRTIKTSNQHAFVDIVKMVALREIDHAIKQSIKLRSLSVPGKPRSNTLVNMEAGLNTTLAGGLNINDSESSNKIQEQRRNSYDVSGFGFQHARRPQSLFFTLTEDDIETKINHSIRHTLEDSNSTLISLYPFKNNQSESIPTPMEIDIQRSSSLTSSPSSHIFTIFKLSKQHRMHTSLSKASLLKTMDGSIMTNKSNENEAIVQQTQKTKSKKIRRFRSFFRCIFCQVIPAQSKSSVAAIDFKRQSLKSLNDASIPDIKKPATLNSISQKSESSQQHASHWRKVRQALIPSPNRVLQACPSDKELLEKPMFSSESMTHVSQDLACLNQQIYRIQTFQNLYDQSFLFHVFQSYVQYKNLIEYVYETKHKEQDEPNLNEYLNEFTNYNDLRICQCADYVLTIYAKLVEYHTNLYNMYEKLVDDKRDYLRRKQFDRINYYRIEICQLLLSLNSLQRLLVEIENGRKFFDQFQNEIINKDDYFYQYQYILTKYTYNLLEASVLQRTRSIFDAKLLCDQSLKELKNIDQDQLWENLKSNTDLLSYSSAKEKRAQYEHTKDSCTNMSSNSQTSQSDQLYIFVEKYRLEYLICQYHLLQYQLSRDQSIESMNALIDLEYYTYPISFSLPCTVILIEYFYCQMDFNRCLTLINRLITFWWAQTTPREKLELGKLKSLSLIIELKQGSFESAILSGYFAKRLLTGYHENIFLTETCIHLTLALIGEMRISNIELILQHLEYLSEQTMNCYAKLWYYILVIDVAIELGYELMPITIDFLENITKYRKKLLTGPNQRSLLIVYSDCVLAQIYIRLGLLNMSKIHFQQALHQIKYDQMHLSNIDFCFKRALLKLIETQLLYWYHTKEDEETIAKDCFLLHAIEHHVNDKLIPWNRSRYFIYQAYYDRLINDYKRTKGYSIDNDFDWKLSLEKAEINAVKLDLEWIKRLRQAWLRSMSQQLSFQINESLSIGRSRTSTLMNNNKSTNRSFIRPSVPYIKISSRTDKHPDEQSTITIHNYSHQKFVDWRLLLTHNTLPKFQFYILPI</sequence>
<proteinExistence type="predicted"/>
<dbReference type="EMBL" id="CAJOBF010000419">
    <property type="protein sequence ID" value="CAF3814592.1"/>
    <property type="molecule type" value="Genomic_DNA"/>
</dbReference>
<feature type="region of interest" description="Disordered" evidence="4">
    <location>
        <begin position="63"/>
        <end position="83"/>
    </location>
</feature>
<dbReference type="InterPro" id="IPR029787">
    <property type="entry name" value="Nucleotide_cyclase"/>
</dbReference>
<dbReference type="InterPro" id="IPR001054">
    <property type="entry name" value="A/G_cyclase"/>
</dbReference>
<reference evidence="6" key="1">
    <citation type="submission" date="2021-02" db="EMBL/GenBank/DDBJ databases">
        <authorList>
            <person name="Nowell W R."/>
        </authorList>
    </citation>
    <scope>NUCLEOTIDE SEQUENCE</scope>
</reference>
<keyword evidence="3" id="KW-0456">Lyase</keyword>
<accession>A0A819C8E5</accession>
<name>A0A819C8E5_9BILA</name>
<organism evidence="6 7">
    <name type="scientific">Rotaria magnacalcarata</name>
    <dbReference type="NCBI Taxonomy" id="392030"/>
    <lineage>
        <taxon>Eukaryota</taxon>
        <taxon>Metazoa</taxon>
        <taxon>Spiralia</taxon>
        <taxon>Gnathifera</taxon>
        <taxon>Rotifera</taxon>
        <taxon>Eurotatoria</taxon>
        <taxon>Bdelloidea</taxon>
        <taxon>Philodinida</taxon>
        <taxon>Philodinidae</taxon>
        <taxon>Rotaria</taxon>
    </lineage>
</organism>
<dbReference type="GO" id="GO:0005737">
    <property type="term" value="C:cytoplasm"/>
    <property type="evidence" value="ECO:0007669"/>
    <property type="project" value="TreeGrafter"/>
</dbReference>
<keyword evidence="1" id="KW-0547">Nucleotide-binding</keyword>